<name>A0A316EBX9_9BACT</name>
<dbReference type="Proteomes" id="UP000245489">
    <property type="component" value="Unassembled WGS sequence"/>
</dbReference>
<evidence type="ECO:0000313" key="1">
    <source>
        <dbReference type="EMBL" id="PWK27204.1"/>
    </source>
</evidence>
<evidence type="ECO:0000313" key="2">
    <source>
        <dbReference type="Proteomes" id="UP000245489"/>
    </source>
</evidence>
<reference evidence="1 2" key="1">
    <citation type="submission" date="2018-05" db="EMBL/GenBank/DDBJ databases">
        <title>Genomic Encyclopedia of Archaeal and Bacterial Type Strains, Phase II (KMG-II): from individual species to whole genera.</title>
        <authorList>
            <person name="Goeker M."/>
        </authorList>
    </citation>
    <scope>NUCLEOTIDE SEQUENCE [LARGE SCALE GENOMIC DNA]</scope>
    <source>
        <strain evidence="1 2">DSM 22214</strain>
    </source>
</reference>
<dbReference type="EMBL" id="QGGO01000008">
    <property type="protein sequence ID" value="PWK27204.1"/>
    <property type="molecule type" value="Genomic_DNA"/>
</dbReference>
<protein>
    <submittedName>
        <fullName evidence="1">Uncharacterized protein</fullName>
    </submittedName>
</protein>
<gene>
    <name evidence="1" type="ORF">LV89_02019</name>
</gene>
<dbReference type="AlphaFoldDB" id="A0A316EBX9"/>
<sequence length="99" mass="11412">MEKSEIYQFAPTDKMEMPRRVGNIIADLMQQGQVCPELEECYRIIREECPTYQHLDNSNARKMLTGRKINNIIRKLPVSAYVQILDKLGIASGKFLPGR</sequence>
<accession>A0A316EBX9</accession>
<organism evidence="1 2">
    <name type="scientific">Arcicella aurantiaca</name>
    <dbReference type="NCBI Taxonomy" id="591202"/>
    <lineage>
        <taxon>Bacteria</taxon>
        <taxon>Pseudomonadati</taxon>
        <taxon>Bacteroidota</taxon>
        <taxon>Cytophagia</taxon>
        <taxon>Cytophagales</taxon>
        <taxon>Flectobacillaceae</taxon>
        <taxon>Arcicella</taxon>
    </lineage>
</organism>
<comment type="caution">
    <text evidence="1">The sequence shown here is derived from an EMBL/GenBank/DDBJ whole genome shotgun (WGS) entry which is preliminary data.</text>
</comment>
<proteinExistence type="predicted"/>
<keyword evidence="2" id="KW-1185">Reference proteome</keyword>